<protein>
    <submittedName>
        <fullName evidence="10">Short transient receptor potential channel 5</fullName>
    </submittedName>
</protein>
<gene>
    <name evidence="10" type="primary">Trpc5</name>
    <name evidence="10" type="ORF">AWC38_SpisGene9132</name>
</gene>
<evidence type="ECO:0000256" key="1">
    <source>
        <dbReference type="ARBA" id="ARBA00004141"/>
    </source>
</evidence>
<dbReference type="Pfam" id="PF00520">
    <property type="entry name" value="Ion_trans"/>
    <property type="match status" value="1"/>
</dbReference>
<proteinExistence type="predicted"/>
<dbReference type="GO" id="GO:0051480">
    <property type="term" value="P:regulation of cytosolic calcium ion concentration"/>
    <property type="evidence" value="ECO:0007669"/>
    <property type="project" value="TreeGrafter"/>
</dbReference>
<dbReference type="GO" id="GO:0015279">
    <property type="term" value="F:store-operated calcium channel activity"/>
    <property type="evidence" value="ECO:0007669"/>
    <property type="project" value="TreeGrafter"/>
</dbReference>
<keyword evidence="7" id="KW-0407">Ion channel</keyword>
<dbReference type="GO" id="GO:0034703">
    <property type="term" value="C:cation channel complex"/>
    <property type="evidence" value="ECO:0007669"/>
    <property type="project" value="TreeGrafter"/>
</dbReference>
<sequence length="714" mass="82953">MEQGGSTGDVPLETLNCRVDLTDLLRNIEEEEYANKVEIDDEEATSAEDLLAEELLGALERNEALEVWELVKKKHSILSKTSLYQDIANLEKNSPENSKSFRVFCRSDRKSCSVVRSDAEDDQKNNARKRRWIKILSNPLFIGVEWLWRSCHTDKNEDVEDVIENALEDSYQLEKIAWHEQDVYKSSVKAYETFATDVLEESTLDQFYEIMNAEGDDSVLDEKPRRVTTHKPRRVMKHKQSLSLLKIAANKGRKKFVNHTMSYIILLCLLFWSTMGNEVEYYSEAGLDTLDYAVLVFVLGLSLRDIVGAYKQGTTFYFSKWWNVMHVVTLSTFLVSYSVWLIAWEIYGEWEPRKVIFTVADVLYATATVMEFFHFTYVFQTNSTLGRLQLSLFRMVKDVMRFLLIFIMLFLAFAAGVVKVYAYYVSSQVKLSRELGNSTYAEDHPYAKLVIFLRGRITKVEKERQTKERLMHDLTAYGLIWLLFGNVDEDKILVDDPAFSLISVFGRIFLIAYVVCVSMVALNMLIAMMNNSYETITDEEWKLTSTQIWLDYMNEGNSIPVPFNLVYYSLSPFYIPIYCFRKCRKKEKQSIYRELPWSVLCAELWFCPGVPVHKGITIVLSLFRSHWLAAVYCSVFCIGSCEPVHDDRTRIIVLREREENLWDQLEAHASYEIFRCKVSEKELLTEDCVARTSRPVKRSMDSQANNKMTFHTSV</sequence>
<feature type="transmembrane region" description="Helical" evidence="8">
    <location>
        <begin position="399"/>
        <end position="424"/>
    </location>
</feature>
<keyword evidence="11" id="KW-1185">Reference proteome</keyword>
<evidence type="ECO:0000256" key="5">
    <source>
        <dbReference type="ARBA" id="ARBA00023065"/>
    </source>
</evidence>
<dbReference type="GO" id="GO:0070679">
    <property type="term" value="F:inositol 1,4,5 trisphosphate binding"/>
    <property type="evidence" value="ECO:0007669"/>
    <property type="project" value="TreeGrafter"/>
</dbReference>
<keyword evidence="3 8" id="KW-0812">Transmembrane</keyword>
<feature type="transmembrane region" description="Helical" evidence="8">
    <location>
        <begin position="508"/>
        <end position="529"/>
    </location>
</feature>
<feature type="domain" description="Ion transport" evidence="9">
    <location>
        <begin position="264"/>
        <end position="539"/>
    </location>
</feature>
<evidence type="ECO:0000256" key="7">
    <source>
        <dbReference type="ARBA" id="ARBA00023303"/>
    </source>
</evidence>
<dbReference type="EMBL" id="LSMT01000131">
    <property type="protein sequence ID" value="PFX26235.1"/>
    <property type="molecule type" value="Genomic_DNA"/>
</dbReference>
<feature type="transmembrane region" description="Helical" evidence="8">
    <location>
        <begin position="256"/>
        <end position="272"/>
    </location>
</feature>
<name>A0A2B4SCR1_STYPI</name>
<keyword evidence="4 8" id="KW-1133">Transmembrane helix</keyword>
<feature type="transmembrane region" description="Helical" evidence="8">
    <location>
        <begin position="355"/>
        <end position="379"/>
    </location>
</feature>
<feature type="transmembrane region" description="Helical" evidence="8">
    <location>
        <begin position="292"/>
        <end position="310"/>
    </location>
</feature>
<evidence type="ECO:0000259" key="9">
    <source>
        <dbReference type="Pfam" id="PF00520"/>
    </source>
</evidence>
<evidence type="ECO:0000313" key="10">
    <source>
        <dbReference type="EMBL" id="PFX26235.1"/>
    </source>
</evidence>
<dbReference type="Proteomes" id="UP000225706">
    <property type="component" value="Unassembled WGS sequence"/>
</dbReference>
<comment type="subcellular location">
    <subcellularLocation>
        <location evidence="1">Membrane</location>
        <topology evidence="1">Multi-pass membrane protein</topology>
    </subcellularLocation>
</comment>
<dbReference type="PANTHER" id="PTHR10117:SF54">
    <property type="entry name" value="TRANSIENT RECEPTOR POTENTIAL-GAMMA PROTEIN"/>
    <property type="match status" value="1"/>
</dbReference>
<dbReference type="InterPro" id="IPR005821">
    <property type="entry name" value="Ion_trans_dom"/>
</dbReference>
<dbReference type="GO" id="GO:0005886">
    <property type="term" value="C:plasma membrane"/>
    <property type="evidence" value="ECO:0007669"/>
    <property type="project" value="TreeGrafter"/>
</dbReference>
<evidence type="ECO:0000256" key="8">
    <source>
        <dbReference type="SAM" id="Phobius"/>
    </source>
</evidence>
<keyword evidence="5" id="KW-0406">Ion transport</keyword>
<comment type="caution">
    <text evidence="10">The sequence shown here is derived from an EMBL/GenBank/DDBJ whole genome shotgun (WGS) entry which is preliminary data.</text>
</comment>
<evidence type="ECO:0000256" key="3">
    <source>
        <dbReference type="ARBA" id="ARBA00022692"/>
    </source>
</evidence>
<evidence type="ECO:0000256" key="4">
    <source>
        <dbReference type="ARBA" id="ARBA00022989"/>
    </source>
</evidence>
<dbReference type="PANTHER" id="PTHR10117">
    <property type="entry name" value="TRANSIENT RECEPTOR POTENTIAL CHANNEL"/>
    <property type="match status" value="1"/>
</dbReference>
<organism evidence="10 11">
    <name type="scientific">Stylophora pistillata</name>
    <name type="common">Smooth cauliflower coral</name>
    <dbReference type="NCBI Taxonomy" id="50429"/>
    <lineage>
        <taxon>Eukaryota</taxon>
        <taxon>Metazoa</taxon>
        <taxon>Cnidaria</taxon>
        <taxon>Anthozoa</taxon>
        <taxon>Hexacorallia</taxon>
        <taxon>Scleractinia</taxon>
        <taxon>Astrocoeniina</taxon>
        <taxon>Pocilloporidae</taxon>
        <taxon>Stylophora</taxon>
    </lineage>
</organism>
<dbReference type="InterPro" id="IPR002153">
    <property type="entry name" value="TRPC_channel"/>
</dbReference>
<keyword evidence="6 8" id="KW-0472">Membrane</keyword>
<keyword evidence="10" id="KW-0675">Receptor</keyword>
<dbReference type="AlphaFoldDB" id="A0A2B4SCR1"/>
<reference evidence="11" key="1">
    <citation type="journal article" date="2017" name="bioRxiv">
        <title>Comparative analysis of the genomes of Stylophora pistillata and Acropora digitifera provides evidence for extensive differences between species of corals.</title>
        <authorList>
            <person name="Voolstra C.R."/>
            <person name="Li Y."/>
            <person name="Liew Y.J."/>
            <person name="Baumgarten S."/>
            <person name="Zoccola D."/>
            <person name="Flot J.-F."/>
            <person name="Tambutte S."/>
            <person name="Allemand D."/>
            <person name="Aranda M."/>
        </authorList>
    </citation>
    <scope>NUCLEOTIDE SEQUENCE [LARGE SCALE GENOMIC DNA]</scope>
</reference>
<evidence type="ECO:0000313" key="11">
    <source>
        <dbReference type="Proteomes" id="UP000225706"/>
    </source>
</evidence>
<keyword evidence="2" id="KW-0813">Transport</keyword>
<evidence type="ECO:0000256" key="6">
    <source>
        <dbReference type="ARBA" id="ARBA00023136"/>
    </source>
</evidence>
<feature type="transmembrane region" description="Helical" evidence="8">
    <location>
        <begin position="322"/>
        <end position="343"/>
    </location>
</feature>
<evidence type="ECO:0000256" key="2">
    <source>
        <dbReference type="ARBA" id="ARBA00022448"/>
    </source>
</evidence>
<dbReference type="OrthoDB" id="2373987at2759"/>
<accession>A0A2B4SCR1</accession>